<sequence>MVTTTLTVLILIAGSNGIAVPRSGIGITDDCFLCEYALVAITKQPQDEMTPAAVESLLRIICDTPGLDTKYCRKRSLQMLTFVADATVGHYSRKTPACDLITGTQCDVRKLGIQPKHSGLECIACFISMNLLNRKLLKYEKTVEEAFKAICNSSILKDRDQKVCVNLLEDHFPQAYAAFVTTLSTKFVCGALIGCPLSGKHGSFKPTSPVDDVECHACEIGFKYVHRFVSKTHPEEAIADGLVFFCSKLMNKELISECNDMIHSYSKELKKAVLHFLEPKIICSKFEFCKSED</sequence>
<keyword evidence="1" id="KW-1015">Disulfide bond</keyword>
<evidence type="ECO:0000313" key="4">
    <source>
        <dbReference type="Proteomes" id="UP000046395"/>
    </source>
</evidence>
<dbReference type="InterPro" id="IPR011001">
    <property type="entry name" value="Saposin-like"/>
</dbReference>
<keyword evidence="2" id="KW-0732">Signal</keyword>
<keyword evidence="4" id="KW-1185">Reference proteome</keyword>
<feature type="domain" description="Saposin B-type" evidence="3">
    <location>
        <begin position="211"/>
        <end position="293"/>
    </location>
</feature>
<evidence type="ECO:0000313" key="5">
    <source>
        <dbReference type="WBParaSite" id="TMUE_3000011730.1"/>
    </source>
</evidence>
<dbReference type="PANTHER" id="PTHR11480:SF3">
    <property type="entry name" value="BCDNA.GH08312"/>
    <property type="match status" value="1"/>
</dbReference>
<dbReference type="WBParaSite" id="TMUE_3000011730.1">
    <property type="protein sequence ID" value="TMUE_3000011730.1"/>
    <property type="gene ID" value="WBGene00295597"/>
</dbReference>
<feature type="domain" description="Saposin B-type" evidence="3">
    <location>
        <begin position="118"/>
        <end position="199"/>
    </location>
</feature>
<dbReference type="InterPro" id="IPR008139">
    <property type="entry name" value="SaposinB_dom"/>
</dbReference>
<dbReference type="SMART" id="SM00741">
    <property type="entry name" value="SapB"/>
    <property type="match status" value="2"/>
</dbReference>
<protein>
    <submittedName>
        <fullName evidence="5">Saposin B-type domain-containing protein</fullName>
    </submittedName>
</protein>
<dbReference type="STRING" id="70415.A0A5S6QWV0"/>
<dbReference type="AlphaFoldDB" id="A0A5S6QWV0"/>
<dbReference type="Gene3D" id="1.10.225.10">
    <property type="entry name" value="Saposin-like"/>
    <property type="match status" value="2"/>
</dbReference>
<evidence type="ECO:0000256" key="1">
    <source>
        <dbReference type="ARBA" id="ARBA00023157"/>
    </source>
</evidence>
<feature type="chain" id="PRO_5024294502" evidence="2">
    <location>
        <begin position="18"/>
        <end position="293"/>
    </location>
</feature>
<name>A0A5S6QWV0_TRIMR</name>
<accession>A0A5S6QWV0</accession>
<dbReference type="Proteomes" id="UP000046395">
    <property type="component" value="Unassembled WGS sequence"/>
</dbReference>
<feature type="signal peptide" evidence="2">
    <location>
        <begin position="1"/>
        <end position="17"/>
    </location>
</feature>
<evidence type="ECO:0000256" key="2">
    <source>
        <dbReference type="SAM" id="SignalP"/>
    </source>
</evidence>
<reference evidence="5" key="1">
    <citation type="submission" date="2019-12" db="UniProtKB">
        <authorList>
            <consortium name="WormBaseParasite"/>
        </authorList>
    </citation>
    <scope>IDENTIFICATION</scope>
</reference>
<proteinExistence type="predicted"/>
<dbReference type="PROSITE" id="PS50015">
    <property type="entry name" value="SAP_B"/>
    <property type="match status" value="2"/>
</dbReference>
<dbReference type="PANTHER" id="PTHR11480">
    <property type="entry name" value="SAPOSIN-RELATED"/>
    <property type="match status" value="1"/>
</dbReference>
<dbReference type="SUPFAM" id="SSF47862">
    <property type="entry name" value="Saposin"/>
    <property type="match status" value="3"/>
</dbReference>
<organism evidence="4 5">
    <name type="scientific">Trichuris muris</name>
    <name type="common">Mouse whipworm</name>
    <dbReference type="NCBI Taxonomy" id="70415"/>
    <lineage>
        <taxon>Eukaryota</taxon>
        <taxon>Metazoa</taxon>
        <taxon>Ecdysozoa</taxon>
        <taxon>Nematoda</taxon>
        <taxon>Enoplea</taxon>
        <taxon>Dorylaimia</taxon>
        <taxon>Trichinellida</taxon>
        <taxon>Trichuridae</taxon>
        <taxon>Trichuris</taxon>
    </lineage>
</organism>
<evidence type="ECO:0000259" key="3">
    <source>
        <dbReference type="PROSITE" id="PS50015"/>
    </source>
</evidence>
<dbReference type="InterPro" id="IPR051428">
    <property type="entry name" value="Sphingo_Act-Surfact_Prot"/>
</dbReference>